<reference evidence="2 3" key="1">
    <citation type="submission" date="2016-07" db="EMBL/GenBank/DDBJ databases">
        <title>Pervasive Adenine N6-methylation of Active Genes in Fungi.</title>
        <authorList>
            <consortium name="DOE Joint Genome Institute"/>
            <person name="Mondo S.J."/>
            <person name="Dannebaum R.O."/>
            <person name="Kuo R.C."/>
            <person name="Labutti K."/>
            <person name="Haridas S."/>
            <person name="Kuo A."/>
            <person name="Salamov A."/>
            <person name="Ahrendt S.R."/>
            <person name="Lipzen A."/>
            <person name="Sullivan W."/>
            <person name="Andreopoulos W.B."/>
            <person name="Clum A."/>
            <person name="Lindquist E."/>
            <person name="Daum C."/>
            <person name="Ramamoorthy G.K."/>
            <person name="Gryganskyi A."/>
            <person name="Culley D."/>
            <person name="Magnuson J.K."/>
            <person name="James T.Y."/>
            <person name="O'Malley M.A."/>
            <person name="Stajich J.E."/>
            <person name="Spatafora J.W."/>
            <person name="Visel A."/>
            <person name="Grigoriev I.V."/>
        </authorList>
    </citation>
    <scope>NUCLEOTIDE SEQUENCE [LARGE SCALE GENOMIC DNA]</scope>
    <source>
        <strain evidence="2 3">JEL800</strain>
    </source>
</reference>
<dbReference type="Gene3D" id="3.40.50.1110">
    <property type="entry name" value="SGNH hydrolase"/>
    <property type="match status" value="1"/>
</dbReference>
<dbReference type="PANTHER" id="PTHR14209">
    <property type="entry name" value="ISOAMYL ACETATE-HYDROLYZING ESTERASE 1"/>
    <property type="match status" value="1"/>
</dbReference>
<dbReference type="Pfam" id="PF00657">
    <property type="entry name" value="Lipase_GDSL"/>
    <property type="match status" value="1"/>
</dbReference>
<keyword evidence="1" id="KW-1133">Transmembrane helix</keyword>
<dbReference type="EMBL" id="MCGO01000023">
    <property type="protein sequence ID" value="ORY44051.1"/>
    <property type="molecule type" value="Genomic_DNA"/>
</dbReference>
<evidence type="ECO:0000313" key="2">
    <source>
        <dbReference type="EMBL" id="ORY44051.1"/>
    </source>
</evidence>
<keyword evidence="2" id="KW-0378">Hydrolase</keyword>
<dbReference type="InterPro" id="IPR001087">
    <property type="entry name" value="GDSL"/>
</dbReference>
<sequence length="312" mass="35610">MTRFLLGRHSNLVKLSSLLFLTLLLVYTFLQSPGPTKQFSSHKDSYAEPHTSSQTTPHVEDWGYDQILLLGDSLTEFGSLDATGWALNLSRRYSRKMTVSARGFSGYNSYWLNLATPRLLNEFPTNRTKLVVLMIGTNDSVLKGRSPQHVSIDRYQHYLNEISKNIRQITRNARILMVTPPPISSPVVFDYYTFESMKQYRVACLNAFERIYEIEGDRVAVLDMWELFGGNQTYLDPNYDPKSLDTYFSDGLHFKGKGHELMYKGVLSVIETKWPELNADNMSVRLASNFLNAPAEELGDDEAASRWMFGGK</sequence>
<protein>
    <submittedName>
        <fullName evidence="2">SGNH hydrolase</fullName>
    </submittedName>
</protein>
<keyword evidence="3" id="KW-1185">Reference proteome</keyword>
<dbReference type="Proteomes" id="UP000193642">
    <property type="component" value="Unassembled WGS sequence"/>
</dbReference>
<organism evidence="2 3">
    <name type="scientific">Rhizoclosmatium globosum</name>
    <dbReference type="NCBI Taxonomy" id="329046"/>
    <lineage>
        <taxon>Eukaryota</taxon>
        <taxon>Fungi</taxon>
        <taxon>Fungi incertae sedis</taxon>
        <taxon>Chytridiomycota</taxon>
        <taxon>Chytridiomycota incertae sedis</taxon>
        <taxon>Chytridiomycetes</taxon>
        <taxon>Chytridiales</taxon>
        <taxon>Chytriomycetaceae</taxon>
        <taxon>Rhizoclosmatium</taxon>
    </lineage>
</organism>
<dbReference type="AlphaFoldDB" id="A0A1Y2CAJ3"/>
<dbReference type="OrthoDB" id="671439at2759"/>
<dbReference type="InterPro" id="IPR045136">
    <property type="entry name" value="Iah1-like"/>
</dbReference>
<proteinExistence type="predicted"/>
<keyword evidence="1" id="KW-0472">Membrane</keyword>
<comment type="caution">
    <text evidence="2">The sequence shown here is derived from an EMBL/GenBank/DDBJ whole genome shotgun (WGS) entry which is preliminary data.</text>
</comment>
<name>A0A1Y2CAJ3_9FUNG</name>
<feature type="transmembrane region" description="Helical" evidence="1">
    <location>
        <begin position="12"/>
        <end position="30"/>
    </location>
</feature>
<accession>A0A1Y2CAJ3</accession>
<evidence type="ECO:0000313" key="3">
    <source>
        <dbReference type="Proteomes" id="UP000193642"/>
    </source>
</evidence>
<gene>
    <name evidence="2" type="ORF">BCR33DRAFT_659855</name>
</gene>
<evidence type="ECO:0000256" key="1">
    <source>
        <dbReference type="SAM" id="Phobius"/>
    </source>
</evidence>
<dbReference type="STRING" id="329046.A0A1Y2CAJ3"/>
<keyword evidence="1" id="KW-0812">Transmembrane</keyword>
<dbReference type="GO" id="GO:0016788">
    <property type="term" value="F:hydrolase activity, acting on ester bonds"/>
    <property type="evidence" value="ECO:0007669"/>
    <property type="project" value="InterPro"/>
</dbReference>
<dbReference type="SUPFAM" id="SSF52266">
    <property type="entry name" value="SGNH hydrolase"/>
    <property type="match status" value="1"/>
</dbReference>
<dbReference type="InterPro" id="IPR036514">
    <property type="entry name" value="SGNH_hydro_sf"/>
</dbReference>
<dbReference type="PANTHER" id="PTHR14209:SF19">
    <property type="entry name" value="ISOAMYL ACETATE-HYDROLYZING ESTERASE 1 HOMOLOG"/>
    <property type="match status" value="1"/>
</dbReference>